<gene>
    <name evidence="1" type="ORF">FM111_08425</name>
</gene>
<reference evidence="1 2" key="1">
    <citation type="submission" date="2017-02" db="EMBL/GenBank/DDBJ databases">
        <authorList>
            <person name="Peterson S.W."/>
        </authorList>
    </citation>
    <scope>NUCLEOTIDE SEQUENCE [LARGE SCALE GENOMIC DNA]</scope>
    <source>
        <strain evidence="1 2">3F5N</strain>
    </source>
</reference>
<accession>A0A1R4G111</accession>
<dbReference type="RefSeq" id="WP_087140536.1">
    <property type="nucleotide sequence ID" value="NZ_FUIE01000045.1"/>
</dbReference>
<dbReference type="AlphaFoldDB" id="A0A1R4G111"/>
<evidence type="ECO:0000313" key="2">
    <source>
        <dbReference type="Proteomes" id="UP000195766"/>
    </source>
</evidence>
<organism evidence="1 2">
    <name type="scientific">Brevundimonas diminuta 3F5N</name>
    <dbReference type="NCBI Taxonomy" id="1255603"/>
    <lineage>
        <taxon>Bacteria</taxon>
        <taxon>Pseudomonadati</taxon>
        <taxon>Pseudomonadota</taxon>
        <taxon>Alphaproteobacteria</taxon>
        <taxon>Caulobacterales</taxon>
        <taxon>Caulobacteraceae</taxon>
        <taxon>Brevundimonas</taxon>
    </lineage>
</organism>
<dbReference type="OrthoDB" id="7206070at2"/>
<dbReference type="Proteomes" id="UP000195766">
    <property type="component" value="Unassembled WGS sequence"/>
</dbReference>
<evidence type="ECO:0000313" key="1">
    <source>
        <dbReference type="EMBL" id="SJM61672.1"/>
    </source>
</evidence>
<proteinExistence type="predicted"/>
<protein>
    <submittedName>
        <fullName evidence="1">Uncharacterized protein</fullName>
    </submittedName>
</protein>
<sequence>MTSGAARTERAALWRRARALDGADDAARSPRARALAHRLTPPRAPMDYAAILKAPAWSALPLNERRRLAATCGAVLLAERLAASIDGRMLGVVGRSIGEDALDAVLALPPAQRLETPPVSALDADALEGLGTAALLAGLTGETARRLADGLAPSLLRLDADQAQAARRQALTICGVAA</sequence>
<name>A0A1R4G111_BREDI</name>
<dbReference type="EMBL" id="FUIE01000045">
    <property type="protein sequence ID" value="SJM61672.1"/>
    <property type="molecule type" value="Genomic_DNA"/>
</dbReference>